<dbReference type="AlphaFoldDB" id="A0A8S1GQ15"/>
<dbReference type="InterPro" id="IPR001806">
    <property type="entry name" value="Small_GTPase"/>
</dbReference>
<evidence type="ECO:0000256" key="1">
    <source>
        <dbReference type="ARBA" id="ARBA00022741"/>
    </source>
</evidence>
<dbReference type="PROSITE" id="PS51419">
    <property type="entry name" value="RAB"/>
    <property type="match status" value="1"/>
</dbReference>
<dbReference type="PROSITE" id="PS51421">
    <property type="entry name" value="RAS"/>
    <property type="match status" value="1"/>
</dbReference>
<dbReference type="Gene3D" id="3.40.50.300">
    <property type="entry name" value="P-loop containing nucleotide triphosphate hydrolases"/>
    <property type="match status" value="1"/>
</dbReference>
<dbReference type="SMART" id="SM00173">
    <property type="entry name" value="RAS"/>
    <property type="match status" value="1"/>
</dbReference>
<dbReference type="InterPro" id="IPR005225">
    <property type="entry name" value="Small_GTP-bd"/>
</dbReference>
<dbReference type="OrthoDB" id="63533at2759"/>
<comment type="caution">
    <text evidence="3">The sequence shown here is derived from an EMBL/GenBank/DDBJ whole genome shotgun (WGS) entry which is preliminary data.</text>
</comment>
<dbReference type="InterPro" id="IPR050227">
    <property type="entry name" value="Rab"/>
</dbReference>
<dbReference type="Pfam" id="PF00071">
    <property type="entry name" value="Ras"/>
    <property type="match status" value="1"/>
</dbReference>
<organism evidence="3 4">
    <name type="scientific">Caenorhabditis auriculariae</name>
    <dbReference type="NCBI Taxonomy" id="2777116"/>
    <lineage>
        <taxon>Eukaryota</taxon>
        <taxon>Metazoa</taxon>
        <taxon>Ecdysozoa</taxon>
        <taxon>Nematoda</taxon>
        <taxon>Chromadorea</taxon>
        <taxon>Rhabditida</taxon>
        <taxon>Rhabditina</taxon>
        <taxon>Rhabditomorpha</taxon>
        <taxon>Rhabditoidea</taxon>
        <taxon>Rhabditidae</taxon>
        <taxon>Peloderinae</taxon>
        <taxon>Caenorhabditis</taxon>
    </lineage>
</organism>
<name>A0A8S1GQ15_9PELO</name>
<protein>
    <submittedName>
        <fullName evidence="3">Uncharacterized protein</fullName>
    </submittedName>
</protein>
<gene>
    <name evidence="3" type="ORF">CAUJ_LOCUS717</name>
</gene>
<dbReference type="EMBL" id="CAJGYM010000001">
    <property type="protein sequence ID" value="CAD6184798.1"/>
    <property type="molecule type" value="Genomic_DNA"/>
</dbReference>
<keyword evidence="2" id="KW-0342">GTP-binding</keyword>
<dbReference type="SUPFAM" id="SSF52540">
    <property type="entry name" value="P-loop containing nucleoside triphosphate hydrolases"/>
    <property type="match status" value="1"/>
</dbReference>
<dbReference type="PANTHER" id="PTHR47977">
    <property type="entry name" value="RAS-RELATED PROTEIN RAB"/>
    <property type="match status" value="1"/>
</dbReference>
<dbReference type="GO" id="GO:0003924">
    <property type="term" value="F:GTPase activity"/>
    <property type="evidence" value="ECO:0007669"/>
    <property type="project" value="InterPro"/>
</dbReference>
<keyword evidence="4" id="KW-1185">Reference proteome</keyword>
<dbReference type="SMART" id="SM00175">
    <property type="entry name" value="RAB"/>
    <property type="match status" value="1"/>
</dbReference>
<dbReference type="FunFam" id="3.40.50.300:FF:001462">
    <property type="entry name" value="Small GTP-binding protein, putative"/>
    <property type="match status" value="1"/>
</dbReference>
<dbReference type="PRINTS" id="PR00449">
    <property type="entry name" value="RASTRNSFRMNG"/>
</dbReference>
<proteinExistence type="predicted"/>
<dbReference type="NCBIfam" id="TIGR00231">
    <property type="entry name" value="small_GTP"/>
    <property type="match status" value="1"/>
</dbReference>
<sequence>MIRADVKAKAVFLGDSGVGKTSIILRNDGRPFQATYSATLGANFVVCTIKVGDSSVELQMWDTAGQERFRSMVPMYLRNSRVVFLVYDITDRKTFRNLDSWATDADRANTSNDFKFVVLGNKSDLAKQRRVTTEEGQRFADSIHALFFETSALQDTGIATAVTKLAQSLVISEAEKKSPPHFDGHEDDDAPLDATPATFGCCFS</sequence>
<dbReference type="GO" id="GO:0005525">
    <property type="term" value="F:GTP binding"/>
    <property type="evidence" value="ECO:0007669"/>
    <property type="project" value="UniProtKB-KW"/>
</dbReference>
<dbReference type="SMART" id="SM00174">
    <property type="entry name" value="RHO"/>
    <property type="match status" value="1"/>
</dbReference>
<dbReference type="InterPro" id="IPR027417">
    <property type="entry name" value="P-loop_NTPase"/>
</dbReference>
<dbReference type="CDD" id="cd00154">
    <property type="entry name" value="Rab"/>
    <property type="match status" value="1"/>
</dbReference>
<evidence type="ECO:0000313" key="4">
    <source>
        <dbReference type="Proteomes" id="UP000835052"/>
    </source>
</evidence>
<keyword evidence="1" id="KW-0547">Nucleotide-binding</keyword>
<dbReference type="Proteomes" id="UP000835052">
    <property type="component" value="Unassembled WGS sequence"/>
</dbReference>
<dbReference type="SMART" id="SM00176">
    <property type="entry name" value="RAN"/>
    <property type="match status" value="1"/>
</dbReference>
<evidence type="ECO:0000313" key="3">
    <source>
        <dbReference type="EMBL" id="CAD6184798.1"/>
    </source>
</evidence>
<accession>A0A8S1GQ15</accession>
<evidence type="ECO:0000256" key="2">
    <source>
        <dbReference type="ARBA" id="ARBA00023134"/>
    </source>
</evidence>
<reference evidence="3" key="1">
    <citation type="submission" date="2020-10" db="EMBL/GenBank/DDBJ databases">
        <authorList>
            <person name="Kikuchi T."/>
        </authorList>
    </citation>
    <scope>NUCLEOTIDE SEQUENCE</scope>
    <source>
        <strain evidence="3">NKZ352</strain>
    </source>
</reference>